<keyword evidence="5" id="KW-1185">Reference proteome</keyword>
<evidence type="ECO:0000259" key="3">
    <source>
        <dbReference type="Pfam" id="PF00534"/>
    </source>
</evidence>
<dbReference type="Proteomes" id="UP000274271">
    <property type="component" value="Unassembled WGS sequence"/>
</dbReference>
<dbReference type="GO" id="GO:0016757">
    <property type="term" value="F:glycosyltransferase activity"/>
    <property type="evidence" value="ECO:0007669"/>
    <property type="project" value="UniProtKB-KW"/>
</dbReference>
<evidence type="ECO:0000313" key="4">
    <source>
        <dbReference type="EMBL" id="RRB14071.1"/>
    </source>
</evidence>
<dbReference type="EMBL" id="RQJP01000003">
    <property type="protein sequence ID" value="RRB14071.1"/>
    <property type="molecule type" value="Genomic_DNA"/>
</dbReference>
<name>A0A3P1CL61_9BACT</name>
<gene>
    <name evidence="4" type="ORF">EHT87_17675</name>
</gene>
<evidence type="ECO:0000313" key="5">
    <source>
        <dbReference type="Proteomes" id="UP000274271"/>
    </source>
</evidence>
<dbReference type="Gene3D" id="3.40.50.2000">
    <property type="entry name" value="Glycogen Phosphorylase B"/>
    <property type="match status" value="1"/>
</dbReference>
<dbReference type="AlphaFoldDB" id="A0A3P1CL61"/>
<organism evidence="4 5">
    <name type="scientific">Larkinella knui</name>
    <dbReference type="NCBI Taxonomy" id="2025310"/>
    <lineage>
        <taxon>Bacteria</taxon>
        <taxon>Pseudomonadati</taxon>
        <taxon>Bacteroidota</taxon>
        <taxon>Cytophagia</taxon>
        <taxon>Cytophagales</taxon>
        <taxon>Spirosomataceae</taxon>
        <taxon>Larkinella</taxon>
    </lineage>
</organism>
<sequence length="378" mass="43688">MNQKRQRILHISTAHPPYDPRIMYKYLPVLAAHYDVYCAVPKADPTVLPTVHFIKLPYFKHVVLRFLITCPLILWKTYFLRPALLHIYSPEFLPFAYLYRLLGTSVIYEVQENLHKKIHLKRHNRGWLLAGAFQIFDQLARRHFSLVFTEHGYLTTYTNLSKPHAVIYNYPLLSFLDPFRQSYRRTCDPVEFFYIGWLSFERSIVTLLDGLALLKSSHPDFKVHLFGHRSFTDQDLEALPAYHLIKDNLIFYGYTDQAKAFSFAAKSVAGLALLKPIGDYPESYTTKMFEYMGLGLPVITANFPLYRAVVEDNQCGFCIDPADPAALAAHLRYLIDHPLEAEQMGKRGRKAAETTYNWASEQPKLLNLYQLLLSPSAS</sequence>
<dbReference type="PANTHER" id="PTHR12526:SF629">
    <property type="entry name" value="TEICHURONIC ACID BIOSYNTHESIS GLYCOSYLTRANSFERASE TUAH-RELATED"/>
    <property type="match status" value="1"/>
</dbReference>
<dbReference type="RefSeq" id="WP_124907967.1">
    <property type="nucleotide sequence ID" value="NZ_RQJP01000003.1"/>
</dbReference>
<dbReference type="InterPro" id="IPR001296">
    <property type="entry name" value="Glyco_trans_1"/>
</dbReference>
<keyword evidence="1" id="KW-0328">Glycosyltransferase</keyword>
<reference evidence="4 5" key="1">
    <citation type="submission" date="2018-11" db="EMBL/GenBank/DDBJ databases">
        <authorList>
            <person name="Zhou Z."/>
            <person name="Wang G."/>
        </authorList>
    </citation>
    <scope>NUCLEOTIDE SEQUENCE [LARGE SCALE GENOMIC DNA]</scope>
    <source>
        <strain evidence="4 5">KCTC42998</strain>
    </source>
</reference>
<protein>
    <submittedName>
        <fullName evidence="4">Glycosyltransferase family 1 protein</fullName>
    </submittedName>
</protein>
<dbReference type="PANTHER" id="PTHR12526">
    <property type="entry name" value="GLYCOSYLTRANSFERASE"/>
    <property type="match status" value="1"/>
</dbReference>
<evidence type="ECO:0000256" key="1">
    <source>
        <dbReference type="ARBA" id="ARBA00022676"/>
    </source>
</evidence>
<accession>A0A3P1CL61</accession>
<keyword evidence="2 4" id="KW-0808">Transferase</keyword>
<dbReference type="SUPFAM" id="SSF53756">
    <property type="entry name" value="UDP-Glycosyltransferase/glycogen phosphorylase"/>
    <property type="match status" value="1"/>
</dbReference>
<feature type="domain" description="Glycosyl transferase family 1" evidence="3">
    <location>
        <begin position="181"/>
        <end position="350"/>
    </location>
</feature>
<dbReference type="Pfam" id="PF00534">
    <property type="entry name" value="Glycos_transf_1"/>
    <property type="match status" value="1"/>
</dbReference>
<comment type="caution">
    <text evidence="4">The sequence shown here is derived from an EMBL/GenBank/DDBJ whole genome shotgun (WGS) entry which is preliminary data.</text>
</comment>
<dbReference type="OrthoDB" id="1450439at2"/>
<evidence type="ECO:0000256" key="2">
    <source>
        <dbReference type="ARBA" id="ARBA00022679"/>
    </source>
</evidence>
<proteinExistence type="predicted"/>